<feature type="transmembrane region" description="Helical" evidence="1">
    <location>
        <begin position="12"/>
        <end position="30"/>
    </location>
</feature>
<evidence type="ECO:0000313" key="3">
    <source>
        <dbReference type="EMBL" id="CAE8672854.1"/>
    </source>
</evidence>
<comment type="caution">
    <text evidence="3">The sequence shown here is derived from an EMBL/GenBank/DDBJ whole genome shotgun (WGS) entry which is preliminary data.</text>
</comment>
<keyword evidence="1" id="KW-0812">Transmembrane</keyword>
<evidence type="ECO:0000313" key="4">
    <source>
        <dbReference type="Proteomes" id="UP000626109"/>
    </source>
</evidence>
<keyword evidence="1" id="KW-1133">Transmembrane helix</keyword>
<name>A0A813J927_POLGL</name>
<dbReference type="EMBL" id="CAJNNW010024505">
    <property type="protein sequence ID" value="CAE8672854.1"/>
    <property type="molecule type" value="Genomic_DNA"/>
</dbReference>
<organism evidence="3 4">
    <name type="scientific">Polarella glacialis</name>
    <name type="common">Dinoflagellate</name>
    <dbReference type="NCBI Taxonomy" id="89957"/>
    <lineage>
        <taxon>Eukaryota</taxon>
        <taxon>Sar</taxon>
        <taxon>Alveolata</taxon>
        <taxon>Dinophyceae</taxon>
        <taxon>Suessiales</taxon>
        <taxon>Suessiaceae</taxon>
        <taxon>Polarella</taxon>
    </lineage>
</organism>
<dbReference type="EMBL" id="CAJNNV010028971">
    <property type="protein sequence ID" value="CAE8626434.1"/>
    <property type="molecule type" value="Genomic_DNA"/>
</dbReference>
<proteinExistence type="predicted"/>
<reference evidence="3" key="1">
    <citation type="submission" date="2021-02" db="EMBL/GenBank/DDBJ databases">
        <authorList>
            <person name="Dougan E. K."/>
            <person name="Rhodes N."/>
            <person name="Thang M."/>
            <person name="Chan C."/>
        </authorList>
    </citation>
    <scope>NUCLEOTIDE SEQUENCE</scope>
</reference>
<protein>
    <submittedName>
        <fullName evidence="3">Uncharacterized protein</fullName>
    </submittedName>
</protein>
<feature type="transmembrane region" description="Helical" evidence="1">
    <location>
        <begin position="100"/>
        <end position="123"/>
    </location>
</feature>
<accession>A0A813J927</accession>
<feature type="transmembrane region" description="Helical" evidence="1">
    <location>
        <begin position="50"/>
        <end position="71"/>
    </location>
</feature>
<dbReference type="Proteomes" id="UP000654075">
    <property type="component" value="Unassembled WGS sequence"/>
</dbReference>
<feature type="transmembrane region" description="Helical" evidence="1">
    <location>
        <begin position="351"/>
        <end position="377"/>
    </location>
</feature>
<feature type="transmembrane region" description="Helical" evidence="1">
    <location>
        <begin position="310"/>
        <end position="330"/>
    </location>
</feature>
<sequence>MRVAFSGSYHALLLLTDVCFLYSTAIQLRSELDLVVSQEFDGHQLAHLRVTDLVVAAGAVLTMLACGMPYCEDWGRCRQIRRCRDSLETISARTHCEVEWAIALCWVALTVFLTWLLLVSSRLGADFWLRNALPNFSTSWDAIHFGLFVVASARVAAAGILVVYLSRGMSLAINGFERKFLRLLESLRASRAFSAARSGWNKFSAAFRNTSKSLHCCLVVLAGTAVLSTFAVLLHAWLCSLGALLPGIVLSHTIFRDLLSAGATTDYYLELPSLFTTVRTSSPQLEKGLLHFVHFLHVTEAGFYVSETRISTSGILEVAYATAMAAVVFSKALLNKKKRKELWLFVLRMQVFSFCVFTKVTLLLLLLLLLLVLFSLLSSFSLSPSSPFPPPLR</sequence>
<dbReference type="Proteomes" id="UP000626109">
    <property type="component" value="Unassembled WGS sequence"/>
</dbReference>
<feature type="transmembrane region" description="Helical" evidence="1">
    <location>
        <begin position="216"/>
        <end position="238"/>
    </location>
</feature>
<evidence type="ECO:0000313" key="2">
    <source>
        <dbReference type="EMBL" id="CAE8626434.1"/>
    </source>
</evidence>
<feature type="transmembrane region" description="Helical" evidence="1">
    <location>
        <begin position="143"/>
        <end position="165"/>
    </location>
</feature>
<evidence type="ECO:0000256" key="1">
    <source>
        <dbReference type="SAM" id="Phobius"/>
    </source>
</evidence>
<evidence type="ECO:0000313" key="5">
    <source>
        <dbReference type="Proteomes" id="UP000654075"/>
    </source>
</evidence>
<gene>
    <name evidence="2" type="ORF">PGLA1383_LOCUS43382</name>
    <name evidence="3" type="ORF">PGLA2088_LOCUS18256</name>
</gene>
<keyword evidence="5" id="KW-1185">Reference proteome</keyword>
<keyword evidence="1" id="KW-0472">Membrane</keyword>
<dbReference type="AlphaFoldDB" id="A0A813J927"/>